<dbReference type="AlphaFoldDB" id="A0A8D8HES5"/>
<name>A0A8D8HES5_CULPI</name>
<sequence>MIVTMMIRRGGGAVVPPPQSETFRAGTVRNGRPAFNSWHYQVVVATKSVGGKPLEYCFVTIASWEEKDLFVHLTAEVNRKRWGSLFGRQASPALDRVGMVP</sequence>
<proteinExistence type="predicted"/>
<evidence type="ECO:0000313" key="1">
    <source>
        <dbReference type="EMBL" id="CAG6533057.1"/>
    </source>
</evidence>
<reference evidence="1" key="1">
    <citation type="submission" date="2021-05" db="EMBL/GenBank/DDBJ databases">
        <authorList>
            <person name="Alioto T."/>
            <person name="Alioto T."/>
            <person name="Gomez Garrido J."/>
        </authorList>
    </citation>
    <scope>NUCLEOTIDE SEQUENCE</scope>
</reference>
<dbReference type="EMBL" id="HBUE01207974">
    <property type="protein sequence ID" value="CAG6533057.1"/>
    <property type="molecule type" value="Transcribed_RNA"/>
</dbReference>
<protein>
    <submittedName>
        <fullName evidence="1">(northern house mosquito) hypothetical protein</fullName>
    </submittedName>
</protein>
<accession>A0A8D8HES5</accession>
<dbReference type="EMBL" id="HBUE01314302">
    <property type="protein sequence ID" value="CAG6584931.1"/>
    <property type="molecule type" value="Transcribed_RNA"/>
</dbReference>
<organism evidence="1">
    <name type="scientific">Culex pipiens</name>
    <name type="common">House mosquito</name>
    <dbReference type="NCBI Taxonomy" id="7175"/>
    <lineage>
        <taxon>Eukaryota</taxon>
        <taxon>Metazoa</taxon>
        <taxon>Ecdysozoa</taxon>
        <taxon>Arthropoda</taxon>
        <taxon>Hexapoda</taxon>
        <taxon>Insecta</taxon>
        <taxon>Pterygota</taxon>
        <taxon>Neoptera</taxon>
        <taxon>Endopterygota</taxon>
        <taxon>Diptera</taxon>
        <taxon>Nematocera</taxon>
        <taxon>Culicoidea</taxon>
        <taxon>Culicidae</taxon>
        <taxon>Culicinae</taxon>
        <taxon>Culicini</taxon>
        <taxon>Culex</taxon>
        <taxon>Culex</taxon>
    </lineage>
</organism>